<protein>
    <recommendedName>
        <fullName evidence="12">Phosphatidylinositol N-acetylglucosaminyltransferase</fullName>
    </recommendedName>
</protein>
<feature type="compositionally biased region" description="Basic and acidic residues" evidence="8">
    <location>
        <begin position="34"/>
        <end position="43"/>
    </location>
</feature>
<feature type="transmembrane region" description="Helical" evidence="9">
    <location>
        <begin position="435"/>
        <end position="455"/>
    </location>
</feature>
<keyword evidence="4" id="KW-0337">GPI-anchor biosynthesis</keyword>
<evidence type="ECO:0000313" key="11">
    <source>
        <dbReference type="Proteomes" id="UP000019376"/>
    </source>
</evidence>
<keyword evidence="11" id="KW-1185">Reference proteome</keyword>
<dbReference type="Pfam" id="PF06432">
    <property type="entry name" value="GPI2"/>
    <property type="match status" value="1"/>
</dbReference>
<dbReference type="eggNOG" id="KOG3059">
    <property type="taxonomic scope" value="Eukaryota"/>
</dbReference>
<evidence type="ECO:0000256" key="3">
    <source>
        <dbReference type="ARBA" id="ARBA00008321"/>
    </source>
</evidence>
<dbReference type="EMBL" id="KB644409">
    <property type="protein sequence ID" value="EPS26839.1"/>
    <property type="molecule type" value="Genomic_DNA"/>
</dbReference>
<evidence type="ECO:0000256" key="9">
    <source>
        <dbReference type="SAM" id="Phobius"/>
    </source>
</evidence>
<keyword evidence="5 9" id="KW-0812">Transmembrane</keyword>
<evidence type="ECO:0000256" key="7">
    <source>
        <dbReference type="ARBA" id="ARBA00023136"/>
    </source>
</evidence>
<dbReference type="InterPro" id="IPR009450">
    <property type="entry name" value="Plno_GlcNAc_GPI2"/>
</dbReference>
<dbReference type="AlphaFoldDB" id="S7Z9H2"/>
<comment type="similarity">
    <text evidence="3">Belongs to the PIGC family.</text>
</comment>
<evidence type="ECO:0000256" key="8">
    <source>
        <dbReference type="SAM" id="MobiDB-lite"/>
    </source>
</evidence>
<comment type="subcellular location">
    <subcellularLocation>
        <location evidence="1">Membrane</location>
        <topology evidence="1">Multi-pass membrane protein</topology>
    </subcellularLocation>
</comment>
<evidence type="ECO:0000256" key="4">
    <source>
        <dbReference type="ARBA" id="ARBA00022502"/>
    </source>
</evidence>
<dbReference type="HOGENOM" id="CLU_024002_1_0_1"/>
<dbReference type="OrthoDB" id="196709at2759"/>
<dbReference type="UniPathway" id="UPA00196"/>
<keyword evidence="7 9" id="KW-0472">Membrane</keyword>
<dbReference type="STRING" id="933388.S7Z9H2"/>
<evidence type="ECO:0000256" key="2">
    <source>
        <dbReference type="ARBA" id="ARBA00004687"/>
    </source>
</evidence>
<proteinExistence type="inferred from homology"/>
<organism evidence="10 11">
    <name type="scientific">Penicillium oxalicum (strain 114-2 / CGMCC 5302)</name>
    <name type="common">Penicillium decumbens</name>
    <dbReference type="NCBI Taxonomy" id="933388"/>
    <lineage>
        <taxon>Eukaryota</taxon>
        <taxon>Fungi</taxon>
        <taxon>Dikarya</taxon>
        <taxon>Ascomycota</taxon>
        <taxon>Pezizomycotina</taxon>
        <taxon>Eurotiomycetes</taxon>
        <taxon>Eurotiomycetidae</taxon>
        <taxon>Eurotiales</taxon>
        <taxon>Aspergillaceae</taxon>
        <taxon>Penicillium</taxon>
    </lineage>
</organism>
<dbReference type="PhylomeDB" id="S7Z9H2"/>
<accession>S7Z9H2</accession>
<gene>
    <name evidence="10" type="ORF">PDE_01778</name>
</gene>
<evidence type="ECO:0008006" key="12">
    <source>
        <dbReference type="Google" id="ProtNLM"/>
    </source>
</evidence>
<evidence type="ECO:0000256" key="1">
    <source>
        <dbReference type="ARBA" id="ARBA00004141"/>
    </source>
</evidence>
<feature type="transmembrane region" description="Helical" evidence="9">
    <location>
        <begin position="461"/>
        <end position="484"/>
    </location>
</feature>
<dbReference type="PANTHER" id="PTHR12982">
    <property type="entry name" value="PHOSPHATIDYLINOSITOL GLYCAN, CLASS C"/>
    <property type="match status" value="1"/>
</dbReference>
<evidence type="ECO:0000256" key="6">
    <source>
        <dbReference type="ARBA" id="ARBA00022989"/>
    </source>
</evidence>
<feature type="transmembrane region" description="Helical" evidence="9">
    <location>
        <begin position="406"/>
        <end position="423"/>
    </location>
</feature>
<name>S7Z9H2_PENO1</name>
<keyword evidence="6 9" id="KW-1133">Transmembrane helix</keyword>
<dbReference type="PANTHER" id="PTHR12982:SF0">
    <property type="entry name" value="PHOSPHATIDYLINOSITOL N-ACETYLGLUCOSAMINYLTRANSFERASE SUBUNIT C"/>
    <property type="match status" value="1"/>
</dbReference>
<feature type="region of interest" description="Disordered" evidence="8">
    <location>
        <begin position="1"/>
        <end position="43"/>
    </location>
</feature>
<sequence>MISPASSLFPIPPPVPVDTHPNRVSGPESPGPERIPDPDRLAPEDAYFNHSLSRVRSVPLNYEDGLRSLRVADSGLATLLPSRGTLGADLTRKDAGKIGASGARRRRKGAWKKLLWVKQSYPDNYTDTETFLDHLQRNPRVRPYDFWPLVADSTVIVQHVCSVVIFICCFVGIVQDRVSPVSIVCWGSVGTAMGWILWDNWIWEEQTELARNIVGVGGGDDESTSSSIASAPNPSANDPQSTAAKADTIHGLGLSISPTASKDGMSHLAADENASPGGIGDSSLHSAVSSASPGTAVAQADLPEIERASLFSSRNRQRLATVKSAFLIYFSLLGLSPILKSLTKSTASDSIWALSCWLLIMNIFSFDYGSGEGAGATTKFPASLSTNAAVMASTVLASRLPSTTHVFSLMLFSMEVFGLFPIFRRQLRQKSWTGHVLLTLGLVIIAGGAVGTTLGGGWGSAVIGSFLGSLLTAFAMGGCSWWLISLQKYKNVVIGPWDPARPIIRRHWN</sequence>
<reference evidence="10 11" key="1">
    <citation type="journal article" date="2013" name="PLoS ONE">
        <title>Genomic and secretomic analyses reveal unique features of the lignocellulolytic enzyme system of Penicillium decumbens.</title>
        <authorList>
            <person name="Liu G."/>
            <person name="Zhang L."/>
            <person name="Wei X."/>
            <person name="Zou G."/>
            <person name="Qin Y."/>
            <person name="Ma L."/>
            <person name="Li J."/>
            <person name="Zheng H."/>
            <person name="Wang S."/>
            <person name="Wang C."/>
            <person name="Xun L."/>
            <person name="Zhao G.-P."/>
            <person name="Zhou Z."/>
            <person name="Qu Y."/>
        </authorList>
    </citation>
    <scope>NUCLEOTIDE SEQUENCE [LARGE SCALE GENOMIC DNA]</scope>
    <source>
        <strain evidence="11">114-2 / CGMCC 5302</strain>
    </source>
</reference>
<dbReference type="GO" id="GO:0000506">
    <property type="term" value="C:glycosylphosphatidylinositol-N-acetylglucosaminyltransferase (GPI-GnT) complex"/>
    <property type="evidence" value="ECO:0007669"/>
    <property type="project" value="TreeGrafter"/>
</dbReference>
<dbReference type="Proteomes" id="UP000019376">
    <property type="component" value="Unassembled WGS sequence"/>
</dbReference>
<feature type="compositionally biased region" description="Low complexity" evidence="8">
    <location>
        <begin position="224"/>
        <end position="241"/>
    </location>
</feature>
<evidence type="ECO:0000313" key="10">
    <source>
        <dbReference type="EMBL" id="EPS26839.1"/>
    </source>
</evidence>
<dbReference type="GO" id="GO:0006506">
    <property type="term" value="P:GPI anchor biosynthetic process"/>
    <property type="evidence" value="ECO:0007669"/>
    <property type="project" value="UniProtKB-UniPathway"/>
</dbReference>
<evidence type="ECO:0000256" key="5">
    <source>
        <dbReference type="ARBA" id="ARBA00022692"/>
    </source>
</evidence>
<feature type="region of interest" description="Disordered" evidence="8">
    <location>
        <begin position="216"/>
        <end position="243"/>
    </location>
</feature>
<comment type="pathway">
    <text evidence="2">Glycolipid biosynthesis; glycosylphosphatidylinositol-anchor biosynthesis.</text>
</comment>